<evidence type="ECO:0000256" key="8">
    <source>
        <dbReference type="RuleBase" id="RU004478"/>
    </source>
</evidence>
<dbReference type="Pfam" id="PF01025">
    <property type="entry name" value="GrpE"/>
    <property type="match status" value="1"/>
</dbReference>
<dbReference type="PANTHER" id="PTHR21237:SF27">
    <property type="entry name" value="GRPE PROTEIN HOMOLOG"/>
    <property type="match status" value="1"/>
</dbReference>
<comment type="function">
    <text evidence="7">Essential component of the PAM complex, a complex required for the translocation of transit peptide-containing proteins from the inner membrane into the mitochondrial matrix in an ATP-dependent manner.</text>
</comment>
<evidence type="ECO:0000256" key="1">
    <source>
        <dbReference type="ARBA" id="ARBA00004496"/>
    </source>
</evidence>
<dbReference type="GO" id="GO:0051082">
    <property type="term" value="F:unfolded protein binding"/>
    <property type="evidence" value="ECO:0007669"/>
    <property type="project" value="TreeGrafter"/>
</dbReference>
<protein>
    <recommendedName>
        <fullName evidence="7">GrpE protein homolog</fullName>
    </recommendedName>
</protein>
<dbReference type="SUPFAM" id="SSF58014">
    <property type="entry name" value="Coiled-coil domain of nucleotide exchange factor GrpE"/>
    <property type="match status" value="1"/>
</dbReference>
<dbReference type="AlphaFoldDB" id="A0A2P5YLX7"/>
<reference evidence="11 12" key="1">
    <citation type="submission" date="2015-01" db="EMBL/GenBank/DDBJ databases">
        <title>Genome of allotetraploid Gossypium barbadense reveals genomic plasticity and fiber elongation in cotton evolution.</title>
        <authorList>
            <person name="Chen X."/>
            <person name="Liu X."/>
            <person name="Zhao B."/>
            <person name="Zheng H."/>
            <person name="Hu Y."/>
            <person name="Lu G."/>
            <person name="Yang C."/>
            <person name="Chen J."/>
            <person name="Shan C."/>
            <person name="Zhang L."/>
            <person name="Zhou Y."/>
            <person name="Wang L."/>
            <person name="Guo W."/>
            <person name="Bai Y."/>
            <person name="Ruan J."/>
            <person name="Shangguan X."/>
            <person name="Mao Y."/>
            <person name="Jiang J."/>
            <person name="Zhu Y."/>
            <person name="Lei J."/>
            <person name="Kang H."/>
            <person name="Chen S."/>
            <person name="He X."/>
            <person name="Wang R."/>
            <person name="Wang Y."/>
            <person name="Chen J."/>
            <person name="Wang L."/>
            <person name="Yu S."/>
            <person name="Wang B."/>
            <person name="Wei J."/>
            <person name="Song S."/>
            <person name="Lu X."/>
            <person name="Gao Z."/>
            <person name="Gu W."/>
            <person name="Deng X."/>
            <person name="Ma D."/>
            <person name="Wang S."/>
            <person name="Liang W."/>
            <person name="Fang L."/>
            <person name="Cai C."/>
            <person name="Zhu X."/>
            <person name="Zhou B."/>
            <person name="Zhang Y."/>
            <person name="Chen Z."/>
            <person name="Xu S."/>
            <person name="Zhu R."/>
            <person name="Wang S."/>
            <person name="Zhang T."/>
            <person name="Zhao G."/>
        </authorList>
    </citation>
    <scope>NUCLEOTIDE SEQUENCE [LARGE SCALE GENOMIC DNA]</scope>
    <source>
        <strain evidence="12">cv. Xinhai21</strain>
        <tissue evidence="11">Leaf</tissue>
    </source>
</reference>
<evidence type="ECO:0000256" key="9">
    <source>
        <dbReference type="SAM" id="Coils"/>
    </source>
</evidence>
<accession>A0A2P5YLX7</accession>
<evidence type="ECO:0000256" key="6">
    <source>
        <dbReference type="ARBA" id="ARBA00023186"/>
    </source>
</evidence>
<dbReference type="GO" id="GO:0006457">
    <property type="term" value="P:protein folding"/>
    <property type="evidence" value="ECO:0007669"/>
    <property type="project" value="InterPro"/>
</dbReference>
<evidence type="ECO:0000256" key="2">
    <source>
        <dbReference type="ARBA" id="ARBA00009054"/>
    </source>
</evidence>
<dbReference type="Gene3D" id="2.30.22.10">
    <property type="entry name" value="Head domain of nucleotide exchange factor GrpE"/>
    <property type="match status" value="1"/>
</dbReference>
<evidence type="ECO:0000256" key="3">
    <source>
        <dbReference type="ARBA" id="ARBA00011738"/>
    </source>
</evidence>
<sequence>MAVLLKTLPFKYTPLPPLSPSLRPISLNSPRPFYVCFKLRLPRTPGALRFSSSPSLRFVKLVPFASNGGETETAETQEEVEEPQIEVAMLQKIYLKPFSFHSLSGLGIYLLLCGKKSMGANTVLINLLLLEVIFSEDSSDGAVSVEEDTTGDESNDFEDTPSPTIVSLLQTYKEALASNDESKVADIEAFLNSIEDEKVDLEKKMASLSEELSIEKERVLRISADFDNFRKRTERERLSLVSNTQGEVLENLLPVLDNFERAKAQIKFETEGEEKISNSYQSIYKQFMEILSSLGVEPVETVGNLFDPMLHEAIMREDSTEFEEGIILQEFRKGFKLRERLLRPSMVKVSAGPGPAKPEQGESSESTEKGESNEGGESSGSSETDPGTAETS</sequence>
<dbReference type="NCBIfam" id="NF010738">
    <property type="entry name" value="PRK14140.1"/>
    <property type="match status" value="1"/>
</dbReference>
<dbReference type="InterPro" id="IPR009012">
    <property type="entry name" value="GrpE_head"/>
</dbReference>
<dbReference type="GO" id="GO:0000774">
    <property type="term" value="F:adenyl-nucleotide exchange factor activity"/>
    <property type="evidence" value="ECO:0007669"/>
    <property type="project" value="InterPro"/>
</dbReference>
<feature type="coiled-coil region" evidence="9">
    <location>
        <begin position="184"/>
        <end position="218"/>
    </location>
</feature>
<dbReference type="GO" id="GO:0005759">
    <property type="term" value="C:mitochondrial matrix"/>
    <property type="evidence" value="ECO:0007669"/>
    <property type="project" value="UniProtKB-SubCell"/>
</dbReference>
<evidence type="ECO:0000256" key="10">
    <source>
        <dbReference type="SAM" id="MobiDB-lite"/>
    </source>
</evidence>
<keyword evidence="4" id="KW-0963">Cytoplasm</keyword>
<organism evidence="11 12">
    <name type="scientific">Gossypium barbadense</name>
    <name type="common">Sea Island cotton</name>
    <name type="synonym">Hibiscus barbadensis</name>
    <dbReference type="NCBI Taxonomy" id="3634"/>
    <lineage>
        <taxon>Eukaryota</taxon>
        <taxon>Viridiplantae</taxon>
        <taxon>Streptophyta</taxon>
        <taxon>Embryophyta</taxon>
        <taxon>Tracheophyta</taxon>
        <taxon>Spermatophyta</taxon>
        <taxon>Magnoliopsida</taxon>
        <taxon>eudicotyledons</taxon>
        <taxon>Gunneridae</taxon>
        <taxon>Pentapetalae</taxon>
        <taxon>rosids</taxon>
        <taxon>malvids</taxon>
        <taxon>Malvales</taxon>
        <taxon>Malvaceae</taxon>
        <taxon>Malvoideae</taxon>
        <taxon>Gossypium</taxon>
    </lineage>
</organism>
<name>A0A2P5YLX7_GOSBA</name>
<dbReference type="GO" id="GO:0009507">
    <property type="term" value="C:chloroplast"/>
    <property type="evidence" value="ECO:0007669"/>
    <property type="project" value="TreeGrafter"/>
</dbReference>
<proteinExistence type="inferred from homology"/>
<dbReference type="Gene3D" id="3.90.20.20">
    <property type="match status" value="1"/>
</dbReference>
<keyword evidence="9" id="KW-0175">Coiled coil</keyword>
<dbReference type="InterPro" id="IPR000740">
    <property type="entry name" value="GrpE"/>
</dbReference>
<comment type="subcellular location">
    <subcellularLocation>
        <location evidence="1">Cytoplasm</location>
    </subcellularLocation>
    <subcellularLocation>
        <location evidence="7">Mitochondrion matrix</location>
    </subcellularLocation>
</comment>
<dbReference type="FunFam" id="2.30.22.10:FF:000001">
    <property type="entry name" value="Protein GrpE"/>
    <property type="match status" value="1"/>
</dbReference>
<keyword evidence="7" id="KW-0496">Mitochondrion</keyword>
<comment type="subunit">
    <text evidence="3">Homodimer.</text>
</comment>
<evidence type="ECO:0000313" key="12">
    <source>
        <dbReference type="Proteomes" id="UP000239757"/>
    </source>
</evidence>
<feature type="region of interest" description="Disordered" evidence="10">
    <location>
        <begin position="346"/>
        <end position="392"/>
    </location>
</feature>
<dbReference type="Proteomes" id="UP000239757">
    <property type="component" value="Unassembled WGS sequence"/>
</dbReference>
<evidence type="ECO:0000313" key="11">
    <source>
        <dbReference type="EMBL" id="PPS16558.1"/>
    </source>
</evidence>
<comment type="similarity">
    <text evidence="2 8">Belongs to the GrpE family.</text>
</comment>
<keyword evidence="5" id="KW-0346">Stress response</keyword>
<dbReference type="HAMAP" id="MF_01151">
    <property type="entry name" value="GrpE"/>
    <property type="match status" value="1"/>
</dbReference>
<dbReference type="OrthoDB" id="201635at2759"/>
<dbReference type="FunFam" id="3.90.20.20:FF:000006">
    <property type="entry name" value="GrpE protein homolog"/>
    <property type="match status" value="1"/>
</dbReference>
<dbReference type="GO" id="GO:0051087">
    <property type="term" value="F:protein-folding chaperone binding"/>
    <property type="evidence" value="ECO:0007669"/>
    <property type="project" value="InterPro"/>
</dbReference>
<dbReference type="SUPFAM" id="SSF51064">
    <property type="entry name" value="Head domain of nucleotide exchange factor GrpE"/>
    <property type="match status" value="1"/>
</dbReference>
<dbReference type="CDD" id="cd00446">
    <property type="entry name" value="GrpE"/>
    <property type="match status" value="1"/>
</dbReference>
<gene>
    <name evidence="11" type="ORF">GOBAR_AA04007</name>
</gene>
<evidence type="ECO:0000256" key="7">
    <source>
        <dbReference type="RuleBase" id="RU000640"/>
    </source>
</evidence>
<dbReference type="GO" id="GO:0042803">
    <property type="term" value="F:protein homodimerization activity"/>
    <property type="evidence" value="ECO:0007669"/>
    <property type="project" value="InterPro"/>
</dbReference>
<dbReference type="NCBIfam" id="NF010741">
    <property type="entry name" value="PRK14143.1"/>
    <property type="match status" value="1"/>
</dbReference>
<dbReference type="InterPro" id="IPR013805">
    <property type="entry name" value="GrpE_CC"/>
</dbReference>
<dbReference type="PANTHER" id="PTHR21237">
    <property type="entry name" value="GRPE PROTEIN"/>
    <property type="match status" value="1"/>
</dbReference>
<keyword evidence="6 7" id="KW-0143">Chaperone</keyword>
<evidence type="ECO:0000256" key="4">
    <source>
        <dbReference type="ARBA" id="ARBA00022490"/>
    </source>
</evidence>
<dbReference type="EMBL" id="KZ663017">
    <property type="protein sequence ID" value="PPS16558.1"/>
    <property type="molecule type" value="Genomic_DNA"/>
</dbReference>
<dbReference type="PRINTS" id="PR00773">
    <property type="entry name" value="GRPEPROTEIN"/>
</dbReference>
<dbReference type="PROSITE" id="PS01071">
    <property type="entry name" value="GRPE"/>
    <property type="match status" value="1"/>
</dbReference>
<evidence type="ECO:0000256" key="5">
    <source>
        <dbReference type="ARBA" id="ARBA00023016"/>
    </source>
</evidence>